<gene>
    <name evidence="1" type="ORF">A3D65_02090</name>
</gene>
<reference evidence="1 2" key="1">
    <citation type="journal article" date="2016" name="Nat. Commun.">
        <title>Thousands of microbial genomes shed light on interconnected biogeochemical processes in an aquifer system.</title>
        <authorList>
            <person name="Anantharaman K."/>
            <person name="Brown C.T."/>
            <person name="Hug L.A."/>
            <person name="Sharon I."/>
            <person name="Castelle C.J."/>
            <person name="Probst A.J."/>
            <person name="Thomas B.C."/>
            <person name="Singh A."/>
            <person name="Wilkins M.J."/>
            <person name="Karaoz U."/>
            <person name="Brodie E.L."/>
            <person name="Williams K.H."/>
            <person name="Hubbard S.S."/>
            <person name="Banfield J.F."/>
        </authorList>
    </citation>
    <scope>NUCLEOTIDE SEQUENCE [LARGE SCALE GENOMIC DNA]</scope>
</reference>
<proteinExistence type="predicted"/>
<sequence length="78" mass="9337">MNIGEIHVTKKFERQYKLLPDRVKEFAKEKEIVFKNNPFDPRLETHKLHGKKKEAWAFRSRARIALNSFFSRVTPSCF</sequence>
<name>A0A1G2CZ74_9BACT</name>
<evidence type="ECO:0000313" key="2">
    <source>
        <dbReference type="Proteomes" id="UP000177996"/>
    </source>
</evidence>
<dbReference type="EMBL" id="MHLL01000078">
    <property type="protein sequence ID" value="OGZ06689.1"/>
    <property type="molecule type" value="Genomic_DNA"/>
</dbReference>
<dbReference type="Proteomes" id="UP000177996">
    <property type="component" value="Unassembled WGS sequence"/>
</dbReference>
<comment type="caution">
    <text evidence="1">The sequence shown here is derived from an EMBL/GenBank/DDBJ whole genome shotgun (WGS) entry which is preliminary data.</text>
</comment>
<dbReference type="InterPro" id="IPR035093">
    <property type="entry name" value="RelE/ParE_toxin_dom_sf"/>
</dbReference>
<evidence type="ECO:0000313" key="1">
    <source>
        <dbReference type="EMBL" id="OGZ06689.1"/>
    </source>
</evidence>
<dbReference type="AlphaFoldDB" id="A0A1G2CZ74"/>
<organism evidence="1 2">
    <name type="scientific">Candidatus Lloydbacteria bacterium RIFCSPHIGHO2_02_FULL_50_13</name>
    <dbReference type="NCBI Taxonomy" id="1798661"/>
    <lineage>
        <taxon>Bacteria</taxon>
        <taxon>Candidatus Lloydiibacteriota</taxon>
    </lineage>
</organism>
<protein>
    <submittedName>
        <fullName evidence="1">Uncharacterized protein</fullName>
    </submittedName>
</protein>
<accession>A0A1G2CZ74</accession>
<dbReference type="SUPFAM" id="SSF143011">
    <property type="entry name" value="RelE-like"/>
    <property type="match status" value="1"/>
</dbReference>
<dbReference type="Gene3D" id="3.30.2310.20">
    <property type="entry name" value="RelE-like"/>
    <property type="match status" value="1"/>
</dbReference>